<dbReference type="CDD" id="cd01347">
    <property type="entry name" value="ligand_gated_channel"/>
    <property type="match status" value="1"/>
</dbReference>
<keyword evidence="2 4" id="KW-0472">Membrane</keyword>
<dbReference type="Proteomes" id="UP000292347">
    <property type="component" value="Unassembled WGS sequence"/>
</dbReference>
<evidence type="ECO:0000313" key="8">
    <source>
        <dbReference type="EMBL" id="RXZ34361.1"/>
    </source>
</evidence>
<proteinExistence type="inferred from homology"/>
<evidence type="ECO:0000256" key="3">
    <source>
        <dbReference type="ARBA" id="ARBA00023237"/>
    </source>
</evidence>
<dbReference type="InterPro" id="IPR037066">
    <property type="entry name" value="Plug_dom_sf"/>
</dbReference>
<feature type="region of interest" description="Disordered" evidence="5">
    <location>
        <begin position="62"/>
        <end position="92"/>
    </location>
</feature>
<dbReference type="InterPro" id="IPR000531">
    <property type="entry name" value="Beta-barrel_TonB"/>
</dbReference>
<dbReference type="Gene3D" id="2.40.170.20">
    <property type="entry name" value="TonB-dependent receptor, beta-barrel domain"/>
    <property type="match status" value="1"/>
</dbReference>
<evidence type="ECO:0000313" key="9">
    <source>
        <dbReference type="Proteomes" id="UP000292347"/>
    </source>
</evidence>
<evidence type="ECO:0000256" key="5">
    <source>
        <dbReference type="SAM" id="MobiDB-lite"/>
    </source>
</evidence>
<protein>
    <submittedName>
        <fullName evidence="8">TonB-dependent receptor</fullName>
    </submittedName>
</protein>
<comment type="caution">
    <text evidence="8">The sequence shown here is derived from an EMBL/GenBank/DDBJ whole genome shotgun (WGS) entry which is preliminary data.</text>
</comment>
<dbReference type="InterPro" id="IPR010104">
    <property type="entry name" value="TonB_rcpt_bac"/>
</dbReference>
<dbReference type="PANTHER" id="PTHR40980">
    <property type="entry name" value="PLUG DOMAIN-CONTAINING PROTEIN"/>
    <property type="match status" value="1"/>
</dbReference>
<feature type="domain" description="TonB-dependent receptor plug" evidence="7">
    <location>
        <begin position="112"/>
        <end position="225"/>
    </location>
</feature>
<feature type="region of interest" description="Disordered" evidence="5">
    <location>
        <begin position="1"/>
        <end position="26"/>
    </location>
</feature>
<evidence type="ECO:0000256" key="1">
    <source>
        <dbReference type="ARBA" id="ARBA00004442"/>
    </source>
</evidence>
<dbReference type="SUPFAM" id="SSF56935">
    <property type="entry name" value="Porins"/>
    <property type="match status" value="1"/>
</dbReference>
<dbReference type="Gene3D" id="2.170.130.10">
    <property type="entry name" value="TonB-dependent receptor, plug domain"/>
    <property type="match status" value="1"/>
</dbReference>
<feature type="compositionally biased region" description="Polar residues" evidence="5">
    <location>
        <begin position="1"/>
        <end position="12"/>
    </location>
</feature>
<gene>
    <name evidence="8" type="ORF">EO081_01310</name>
</gene>
<organism evidence="8 9">
    <name type="scientific">Sphingomonas desiccabilis</name>
    <dbReference type="NCBI Taxonomy" id="429134"/>
    <lineage>
        <taxon>Bacteria</taxon>
        <taxon>Pseudomonadati</taxon>
        <taxon>Pseudomonadota</taxon>
        <taxon>Alphaproteobacteria</taxon>
        <taxon>Sphingomonadales</taxon>
        <taxon>Sphingomonadaceae</taxon>
        <taxon>Sphingomonas</taxon>
    </lineage>
</organism>
<name>A0A4Q2IYS9_9SPHN</name>
<evidence type="ECO:0000256" key="2">
    <source>
        <dbReference type="ARBA" id="ARBA00023136"/>
    </source>
</evidence>
<dbReference type="InterPro" id="IPR012910">
    <property type="entry name" value="Plug_dom"/>
</dbReference>
<reference evidence="8 9" key="1">
    <citation type="submission" date="2019-01" db="EMBL/GenBank/DDBJ databases">
        <title>Sphingomonas mucosissima sp. nov. and Sphingomonas desiccabilis sp. nov., from biological soil crusts in the Colorado Plateau, USA.</title>
        <authorList>
            <person name="Zhu D."/>
        </authorList>
    </citation>
    <scope>NUCLEOTIDE SEQUENCE [LARGE SCALE GENOMIC DNA]</scope>
    <source>
        <strain evidence="8 9">CP1D</strain>
    </source>
</reference>
<sequence length="1044" mass="112813">MPFSGTSPPTTSGEDKGQAKGRGGVRLNRGNRYRLLVSTSLLIPLLAAGGHARAQVGPAAEVTSVPGAPDAGQVDETGAPAQVPQERAPDSPQAEIVVTGFRASLNSALNAKRNETAAIDSIVAEDIGKFPDSNLAESMQRIPGVALSRGDGGEGRNISVRGLGAQFTRVRINGMEGVSQVSGSDIRGGVASGRSFDFVTFPTEIFSSLSVRKTLSADVEEGSLGATVDLRAPKPFDQKGDDLVLTGTARGIYNDIRKKVDPRLSALVSKKFGDTFGILGSIAYSKRHIEEYAYSAVDVVPTTVYGQAQPAGTPNAGVIFPFCTPVGYTFNGSPATSPVPGYTQPSGVPIGADAANCSTGNPRTGTIEAYDYIMSRTGVNGRPGGGVYLPRLPRPVKSSQEQARLAGTLTLQWKPTDATDISIDGLYSRFKVDRLDTYFDARSFGRAISNNGQPLTSVREIEVDDNGSLIHGLFDGVDLRSEMQDEHFTSTFRQANLNIDHRFSDTFRVYGLAGINESLLDVDRLQVAIDSNDTRDFSIDFRDNPDIPKIGYGIDTTDPTLFQYGPPLASGDQRGQLSNFIRRNRIVSKTFELNSEWEAAPNFIVQVGGQYRTNRYTARERQLGTTTPLALPAGVSVSDFTFVTKGVGKNLDGQLQDFVAVDPDKFRSAVGLDAYAYCNLECARGTYGGVSEKYKSGYLMFKFNTEDILPFGIRGDAGVRYVHTDLDTYGPITTANPAGSLYSSRFEITNVGRSYEDWLPSLNLAVDITPELIARFSAARVMSRPSYGQLIPAGSANLVIQTASFSNPFLDPIRANTFDASLEWYFAPGSLISVAYFYKNIETYIQTTSQQVAFQDIGLPLSLLTGTQLRPTDLFTVQRSNNTPGGPLRGVELNVQLPFRFLPGALSNFGALANFTRVRSNIDYIISPTLSRTAPLVGLSPETASGTLYYEDKKFSIRSTVNYRSSFLTAVPSGSVDADSTSNASSIFVDASASYNISESIKLIAEVSNITNETNRLTVDTTRKDPLYTAYFSRTYALAVNFQF</sequence>
<feature type="domain" description="TonB-dependent receptor-like beta-barrel" evidence="6">
    <location>
        <begin position="529"/>
        <end position="1010"/>
    </location>
</feature>
<dbReference type="Pfam" id="PF07715">
    <property type="entry name" value="Plug"/>
    <property type="match status" value="1"/>
</dbReference>
<keyword evidence="3" id="KW-0998">Cell outer membrane</keyword>
<dbReference type="PANTHER" id="PTHR40980:SF3">
    <property type="entry name" value="TONB-DEPENDENT RECEPTOR-LIKE BETA-BARREL DOMAIN-CONTAINING PROTEIN"/>
    <property type="match status" value="1"/>
</dbReference>
<dbReference type="InterPro" id="IPR036942">
    <property type="entry name" value="Beta-barrel_TonB_sf"/>
</dbReference>
<evidence type="ECO:0000259" key="7">
    <source>
        <dbReference type="Pfam" id="PF07715"/>
    </source>
</evidence>
<evidence type="ECO:0000259" key="6">
    <source>
        <dbReference type="Pfam" id="PF00593"/>
    </source>
</evidence>
<dbReference type="OrthoDB" id="5476657at2"/>
<dbReference type="EMBL" id="SDPT01000001">
    <property type="protein sequence ID" value="RXZ34361.1"/>
    <property type="molecule type" value="Genomic_DNA"/>
</dbReference>
<keyword evidence="4" id="KW-0798">TonB box</keyword>
<comment type="subcellular location">
    <subcellularLocation>
        <location evidence="1 4">Cell outer membrane</location>
    </subcellularLocation>
</comment>
<evidence type="ECO:0000256" key="4">
    <source>
        <dbReference type="RuleBase" id="RU003357"/>
    </source>
</evidence>
<keyword evidence="9" id="KW-1185">Reference proteome</keyword>
<dbReference type="Pfam" id="PF00593">
    <property type="entry name" value="TonB_dep_Rec_b-barrel"/>
    <property type="match status" value="1"/>
</dbReference>
<dbReference type="AlphaFoldDB" id="A0A4Q2IYS9"/>
<keyword evidence="8" id="KW-0675">Receptor</keyword>
<accession>A0A4Q2IYS9</accession>
<comment type="similarity">
    <text evidence="4">Belongs to the TonB-dependent receptor family.</text>
</comment>
<dbReference type="NCBIfam" id="TIGR01782">
    <property type="entry name" value="TonB-Xanth-Caul"/>
    <property type="match status" value="1"/>
</dbReference>
<dbReference type="GO" id="GO:0009279">
    <property type="term" value="C:cell outer membrane"/>
    <property type="evidence" value="ECO:0007669"/>
    <property type="project" value="UniProtKB-SubCell"/>
</dbReference>